<reference evidence="6" key="2">
    <citation type="submission" date="2021-09" db="EMBL/GenBank/DDBJ databases">
        <authorList>
            <person name="Gilroy R."/>
        </authorList>
    </citation>
    <scope>NUCLEOTIDE SEQUENCE</scope>
    <source>
        <strain evidence="6">CHK174-6876</strain>
    </source>
</reference>
<dbReference type="GO" id="GO:0005829">
    <property type="term" value="C:cytosol"/>
    <property type="evidence" value="ECO:0007669"/>
    <property type="project" value="TreeGrafter"/>
</dbReference>
<dbReference type="PROSITE" id="PS50931">
    <property type="entry name" value="HTH_LYSR"/>
    <property type="match status" value="1"/>
</dbReference>
<gene>
    <name evidence="6" type="ORF">K8V00_11680</name>
</gene>
<dbReference type="SUPFAM" id="SSF53850">
    <property type="entry name" value="Periplasmic binding protein-like II"/>
    <property type="match status" value="1"/>
</dbReference>
<comment type="similarity">
    <text evidence="1">Belongs to the LysR transcriptional regulatory family.</text>
</comment>
<dbReference type="PANTHER" id="PTHR30419">
    <property type="entry name" value="HTH-TYPE TRANSCRIPTIONAL REGULATOR YBHD"/>
    <property type="match status" value="1"/>
</dbReference>
<dbReference type="InterPro" id="IPR000847">
    <property type="entry name" value="LysR_HTH_N"/>
</dbReference>
<evidence type="ECO:0000256" key="1">
    <source>
        <dbReference type="ARBA" id="ARBA00009437"/>
    </source>
</evidence>
<evidence type="ECO:0000256" key="4">
    <source>
        <dbReference type="ARBA" id="ARBA00023163"/>
    </source>
</evidence>
<dbReference type="InterPro" id="IPR036390">
    <property type="entry name" value="WH_DNA-bd_sf"/>
</dbReference>
<evidence type="ECO:0000313" key="6">
    <source>
        <dbReference type="EMBL" id="HJE98267.1"/>
    </source>
</evidence>
<evidence type="ECO:0000256" key="3">
    <source>
        <dbReference type="ARBA" id="ARBA00023125"/>
    </source>
</evidence>
<dbReference type="SUPFAM" id="SSF46785">
    <property type="entry name" value="Winged helix' DNA-binding domain"/>
    <property type="match status" value="1"/>
</dbReference>
<dbReference type="AlphaFoldDB" id="A0A921FBR5"/>
<dbReference type="Pfam" id="PF00126">
    <property type="entry name" value="HTH_1"/>
    <property type="match status" value="1"/>
</dbReference>
<dbReference type="GO" id="GO:0003677">
    <property type="term" value="F:DNA binding"/>
    <property type="evidence" value="ECO:0007669"/>
    <property type="project" value="UniProtKB-KW"/>
</dbReference>
<accession>A0A921FBR5</accession>
<protein>
    <submittedName>
        <fullName evidence="6">LysR family transcriptional regulator</fullName>
    </submittedName>
</protein>
<proteinExistence type="inferred from homology"/>
<dbReference type="CDD" id="cd05466">
    <property type="entry name" value="PBP2_LTTR_substrate"/>
    <property type="match status" value="1"/>
</dbReference>
<dbReference type="GO" id="GO:0003700">
    <property type="term" value="F:DNA-binding transcription factor activity"/>
    <property type="evidence" value="ECO:0007669"/>
    <property type="project" value="InterPro"/>
</dbReference>
<keyword evidence="3" id="KW-0238">DNA-binding</keyword>
<keyword evidence="4" id="KW-0804">Transcription</keyword>
<dbReference type="Pfam" id="PF03466">
    <property type="entry name" value="LysR_substrate"/>
    <property type="match status" value="1"/>
</dbReference>
<comment type="caution">
    <text evidence="6">The sequence shown here is derived from an EMBL/GenBank/DDBJ whole genome shotgun (WGS) entry which is preliminary data.</text>
</comment>
<dbReference type="InterPro" id="IPR050950">
    <property type="entry name" value="HTH-type_LysR_regulators"/>
</dbReference>
<evidence type="ECO:0000313" key="7">
    <source>
        <dbReference type="Proteomes" id="UP000707535"/>
    </source>
</evidence>
<name>A0A921FBR5_9LACO</name>
<feature type="domain" description="HTH lysR-type" evidence="5">
    <location>
        <begin position="1"/>
        <end position="58"/>
    </location>
</feature>
<reference evidence="6" key="1">
    <citation type="journal article" date="2021" name="PeerJ">
        <title>Extensive microbial diversity within the chicken gut microbiome revealed by metagenomics and culture.</title>
        <authorList>
            <person name="Gilroy R."/>
            <person name="Ravi A."/>
            <person name="Getino M."/>
            <person name="Pursley I."/>
            <person name="Horton D.L."/>
            <person name="Alikhan N.F."/>
            <person name="Baker D."/>
            <person name="Gharbi K."/>
            <person name="Hall N."/>
            <person name="Watson M."/>
            <person name="Adriaenssens E.M."/>
            <person name="Foster-Nyarko E."/>
            <person name="Jarju S."/>
            <person name="Secka A."/>
            <person name="Antonio M."/>
            <person name="Oren A."/>
            <person name="Chaudhuri R.R."/>
            <person name="La Ragione R."/>
            <person name="Hildebrand F."/>
            <person name="Pallen M.J."/>
        </authorList>
    </citation>
    <scope>NUCLEOTIDE SEQUENCE</scope>
    <source>
        <strain evidence="6">CHK174-6876</strain>
    </source>
</reference>
<evidence type="ECO:0000256" key="2">
    <source>
        <dbReference type="ARBA" id="ARBA00023015"/>
    </source>
</evidence>
<keyword evidence="2" id="KW-0805">Transcription regulation</keyword>
<dbReference type="Gene3D" id="1.10.10.10">
    <property type="entry name" value="Winged helix-like DNA-binding domain superfamily/Winged helix DNA-binding domain"/>
    <property type="match status" value="1"/>
</dbReference>
<dbReference type="InterPro" id="IPR005119">
    <property type="entry name" value="LysR_subst-bd"/>
</dbReference>
<dbReference type="InterPro" id="IPR036388">
    <property type="entry name" value="WH-like_DNA-bd_sf"/>
</dbReference>
<sequence>MNLEKLKYFVDLVNTSSFTKTGLKNHIAQTSVSQQIRSLENYFDVKLIDRNVTPIEPTVAGKLLYKEALKVLQQYSLLEEKMNDYKTGQKKIRIEYTSIIDLNFLIQLTEELKNKTELTFDLEKVQLKDVSAGLKDGLYDLAISFDSEFEDEKLLQTLPLYQGTYSALVGKDHPLYKKDSISSSELYQYPLVMLSPETIGKSYHLMLKHAQEDGFVPEIKKTTDDIETEIFLLRTQQLVGFFPDNYPLPTSHTDLKLLPIKDTNHKFKIVFAYRKDFDRSLLSQVIKTIRSIKL</sequence>
<dbReference type="Gene3D" id="3.40.190.290">
    <property type="match status" value="1"/>
</dbReference>
<evidence type="ECO:0000259" key="5">
    <source>
        <dbReference type="PROSITE" id="PS50931"/>
    </source>
</evidence>
<organism evidence="6 7">
    <name type="scientific">Ligilactobacillus acidipiscis</name>
    <dbReference type="NCBI Taxonomy" id="89059"/>
    <lineage>
        <taxon>Bacteria</taxon>
        <taxon>Bacillati</taxon>
        <taxon>Bacillota</taxon>
        <taxon>Bacilli</taxon>
        <taxon>Lactobacillales</taxon>
        <taxon>Lactobacillaceae</taxon>
        <taxon>Ligilactobacillus</taxon>
    </lineage>
</organism>
<dbReference type="Proteomes" id="UP000707535">
    <property type="component" value="Unassembled WGS sequence"/>
</dbReference>
<dbReference type="EMBL" id="DYXG01000119">
    <property type="protein sequence ID" value="HJE98267.1"/>
    <property type="molecule type" value="Genomic_DNA"/>
</dbReference>